<evidence type="ECO:0000256" key="9">
    <source>
        <dbReference type="ARBA" id="ARBA00023136"/>
    </source>
</evidence>
<feature type="transmembrane region" description="Helical" evidence="10">
    <location>
        <begin position="36"/>
        <end position="62"/>
    </location>
</feature>
<feature type="transmembrane region" description="Helical" evidence="10">
    <location>
        <begin position="234"/>
        <end position="251"/>
    </location>
</feature>
<dbReference type="PANTHER" id="PTHR43302">
    <property type="entry name" value="TRANSPORTER ARSB-RELATED"/>
    <property type="match status" value="1"/>
</dbReference>
<feature type="transmembrane region" description="Helical" evidence="10">
    <location>
        <begin position="155"/>
        <end position="178"/>
    </location>
</feature>
<evidence type="ECO:0000256" key="3">
    <source>
        <dbReference type="ARBA" id="ARBA00009843"/>
    </source>
</evidence>
<keyword evidence="6 10" id="KW-0812">Transmembrane</keyword>
<dbReference type="PRINTS" id="PR00758">
    <property type="entry name" value="ARSENICPUMP"/>
</dbReference>
<dbReference type="OrthoDB" id="9774335at2"/>
<comment type="similarity">
    <text evidence="2">Belongs to the ArsB family.</text>
</comment>
<dbReference type="AlphaFoldDB" id="A0A4R8WPX4"/>
<evidence type="ECO:0000256" key="10">
    <source>
        <dbReference type="SAM" id="Phobius"/>
    </source>
</evidence>
<comment type="subcellular location">
    <subcellularLocation>
        <location evidence="1">Cell membrane</location>
        <topology evidence="1">Multi-pass membrane protein</topology>
    </subcellularLocation>
</comment>
<feature type="transmembrane region" description="Helical" evidence="10">
    <location>
        <begin position="74"/>
        <end position="93"/>
    </location>
</feature>
<feature type="domain" description="Citrate transporter-like" evidence="11">
    <location>
        <begin position="7"/>
        <end position="353"/>
    </location>
</feature>
<comment type="caution">
    <text evidence="12">The sequence shown here is derived from an EMBL/GenBank/DDBJ whole genome shotgun (WGS) entry which is preliminary data.</text>
</comment>
<evidence type="ECO:0000256" key="6">
    <source>
        <dbReference type="ARBA" id="ARBA00022692"/>
    </source>
</evidence>
<evidence type="ECO:0000256" key="1">
    <source>
        <dbReference type="ARBA" id="ARBA00004651"/>
    </source>
</evidence>
<keyword evidence="9 10" id="KW-0472">Membrane</keyword>
<proteinExistence type="inferred from homology"/>
<dbReference type="PANTHER" id="PTHR43302:SF5">
    <property type="entry name" value="TRANSPORTER ARSB-RELATED"/>
    <property type="match status" value="1"/>
</dbReference>
<feature type="transmembrane region" description="Helical" evidence="10">
    <location>
        <begin position="373"/>
        <end position="396"/>
    </location>
</feature>
<protein>
    <submittedName>
        <fullName evidence="12">Arsenic transporter</fullName>
    </submittedName>
</protein>
<dbReference type="RefSeq" id="WP_134567955.1">
    <property type="nucleotide sequence ID" value="NZ_SOFP01000054.1"/>
</dbReference>
<feature type="transmembrane region" description="Helical" evidence="10">
    <location>
        <begin position="263"/>
        <end position="284"/>
    </location>
</feature>
<keyword evidence="5" id="KW-1003">Cell membrane</keyword>
<accession>A0A4R8WPX4</accession>
<keyword evidence="8 10" id="KW-1133">Transmembrane helix</keyword>
<evidence type="ECO:0000259" key="11">
    <source>
        <dbReference type="Pfam" id="PF03600"/>
    </source>
</evidence>
<name>A0A4R8WPX4_9MICO</name>
<sequence>MVLAVIGAVLLLLGAVAVLTGVLPVDALLTLADRVGPILLFVIAMTVVTELCSEAGVFRWVALRLRHWGGGRAWLLWLWVAGFAILTTVFLSLDTTAVLLTPVVVVVARQVGLPPLPFALTTVWLANTASLLLPISNLTNLLAQHRLGGVTPLGFAALTAAPALVAIIVPLAMVALVFRKELGKKYESVPVQRTRTSGTTGAPAYGARDRVLLGVSAAVLVALLPALVVGIPVWIPSAIAAVVLAVTFLVRRPRVLGPALIPWSLLVFSAGLFLVMEALAHLGLPALLTVVAGTGNAPADLFRLAGASLVGANLINNLPAYLALEPVADGTKRLLAVLIGANVGPLITPWASLATLLWHSRLEKMNVLITWRGYALFGLVLAPVTVGLSVLAMIAASA</sequence>
<feature type="transmembrane region" description="Helical" evidence="10">
    <location>
        <begin position="211"/>
        <end position="228"/>
    </location>
</feature>
<evidence type="ECO:0000313" key="12">
    <source>
        <dbReference type="EMBL" id="TFC13224.1"/>
    </source>
</evidence>
<keyword evidence="4" id="KW-0813">Transport</keyword>
<evidence type="ECO:0000256" key="7">
    <source>
        <dbReference type="ARBA" id="ARBA00022849"/>
    </source>
</evidence>
<dbReference type="Pfam" id="PF03600">
    <property type="entry name" value="CitMHS"/>
    <property type="match status" value="1"/>
</dbReference>
<dbReference type="GO" id="GO:0046685">
    <property type="term" value="P:response to arsenic-containing substance"/>
    <property type="evidence" value="ECO:0007669"/>
    <property type="project" value="UniProtKB-KW"/>
</dbReference>
<evidence type="ECO:0000256" key="8">
    <source>
        <dbReference type="ARBA" id="ARBA00022989"/>
    </source>
</evidence>
<reference evidence="12 13" key="1">
    <citation type="submission" date="2019-03" db="EMBL/GenBank/DDBJ databases">
        <title>Genomics of glacier-inhabiting Cryobacterium strains.</title>
        <authorList>
            <person name="Liu Q."/>
            <person name="Xin Y.-H."/>
        </authorList>
    </citation>
    <scope>NUCLEOTIDE SEQUENCE [LARGE SCALE GENOMIC DNA]</scope>
    <source>
        <strain evidence="12 13">MDT1-3</strain>
    </source>
</reference>
<dbReference type="EMBL" id="SOFP01000054">
    <property type="protein sequence ID" value="TFC13224.1"/>
    <property type="molecule type" value="Genomic_DNA"/>
</dbReference>
<evidence type="ECO:0000313" key="13">
    <source>
        <dbReference type="Proteomes" id="UP000298412"/>
    </source>
</evidence>
<organism evidence="12 13">
    <name type="scientific">Cryobacterium algoritolerans</name>
    <dbReference type="NCBI Taxonomy" id="1259184"/>
    <lineage>
        <taxon>Bacteria</taxon>
        <taxon>Bacillati</taxon>
        <taxon>Actinomycetota</taxon>
        <taxon>Actinomycetes</taxon>
        <taxon>Micrococcales</taxon>
        <taxon>Microbacteriaceae</taxon>
        <taxon>Cryobacterium</taxon>
    </lineage>
</organism>
<dbReference type="Proteomes" id="UP000298412">
    <property type="component" value="Unassembled WGS sequence"/>
</dbReference>
<dbReference type="InterPro" id="IPR004680">
    <property type="entry name" value="Cit_transptr-like_dom"/>
</dbReference>
<keyword evidence="7" id="KW-0059">Arsenical resistance</keyword>
<comment type="similarity">
    <text evidence="3">Belongs to the CitM (TC 2.A.11) transporter family.</text>
</comment>
<dbReference type="GO" id="GO:0005886">
    <property type="term" value="C:plasma membrane"/>
    <property type="evidence" value="ECO:0007669"/>
    <property type="project" value="UniProtKB-SubCell"/>
</dbReference>
<evidence type="ECO:0000256" key="4">
    <source>
        <dbReference type="ARBA" id="ARBA00022448"/>
    </source>
</evidence>
<keyword evidence="13" id="KW-1185">Reference proteome</keyword>
<gene>
    <name evidence="12" type="ORF">E3O19_12165</name>
</gene>
<feature type="transmembrane region" description="Helical" evidence="10">
    <location>
        <begin position="304"/>
        <end position="322"/>
    </location>
</feature>
<dbReference type="GO" id="GO:0015105">
    <property type="term" value="F:arsenite transmembrane transporter activity"/>
    <property type="evidence" value="ECO:0007669"/>
    <property type="project" value="InterPro"/>
</dbReference>
<feature type="transmembrane region" description="Helical" evidence="10">
    <location>
        <begin position="334"/>
        <end position="353"/>
    </location>
</feature>
<dbReference type="InterPro" id="IPR000802">
    <property type="entry name" value="Arsenical_pump_ArsB"/>
</dbReference>
<evidence type="ECO:0000256" key="5">
    <source>
        <dbReference type="ARBA" id="ARBA00022475"/>
    </source>
</evidence>
<evidence type="ECO:0000256" key="2">
    <source>
        <dbReference type="ARBA" id="ARBA00006433"/>
    </source>
</evidence>